<reference evidence="2" key="1">
    <citation type="submission" date="2024-02" db="EMBL/GenBank/DDBJ databases">
        <authorList>
            <consortium name="ELIXIR-Norway"/>
            <consortium name="Elixir Norway"/>
        </authorList>
    </citation>
    <scope>NUCLEOTIDE SEQUENCE</scope>
</reference>
<evidence type="ECO:0008006" key="4">
    <source>
        <dbReference type="Google" id="ProtNLM"/>
    </source>
</evidence>
<sequence length="125" mass="14157">MAGVWVFKDGVTTLVQNPLAESQDARNQRVSRSLRRKVLVYVATDETITCYNDLEEKLLELGWKPYRGGAGLDAGGQQLLRQYHKSSSTLDLISLPHDFANFETRHMYDIVVKNRNAFEVRDAAA</sequence>
<dbReference type="PANTHER" id="PTHR33433">
    <property type="entry name" value="FLOWERING-PROMOTING FACTOR 1-LIKE PROTEIN 1"/>
    <property type="match status" value="1"/>
</dbReference>
<keyword evidence="3" id="KW-1185">Reference proteome</keyword>
<dbReference type="EMBL" id="OZ020112">
    <property type="protein sequence ID" value="CAK9265281.1"/>
    <property type="molecule type" value="Genomic_DNA"/>
</dbReference>
<gene>
    <name evidence="2" type="ORF">CSSPJE1EN1_LOCUS10759</name>
</gene>
<comment type="similarity">
    <text evidence="1">Belongs to the FPF1 family.</text>
</comment>
<dbReference type="InterPro" id="IPR039274">
    <property type="entry name" value="FPF1"/>
</dbReference>
<evidence type="ECO:0000256" key="1">
    <source>
        <dbReference type="ARBA" id="ARBA00008013"/>
    </source>
</evidence>
<dbReference type="Proteomes" id="UP001497444">
    <property type="component" value="Chromosome 17"/>
</dbReference>
<name>A0ABP0WEJ9_9BRYO</name>
<evidence type="ECO:0000313" key="2">
    <source>
        <dbReference type="EMBL" id="CAK9265281.1"/>
    </source>
</evidence>
<organism evidence="2 3">
    <name type="scientific">Sphagnum jensenii</name>
    <dbReference type="NCBI Taxonomy" id="128206"/>
    <lineage>
        <taxon>Eukaryota</taxon>
        <taxon>Viridiplantae</taxon>
        <taxon>Streptophyta</taxon>
        <taxon>Embryophyta</taxon>
        <taxon>Bryophyta</taxon>
        <taxon>Sphagnophytina</taxon>
        <taxon>Sphagnopsida</taxon>
        <taxon>Sphagnales</taxon>
        <taxon>Sphagnaceae</taxon>
        <taxon>Sphagnum</taxon>
    </lineage>
</organism>
<evidence type="ECO:0000313" key="3">
    <source>
        <dbReference type="Proteomes" id="UP001497444"/>
    </source>
</evidence>
<proteinExistence type="inferred from homology"/>
<protein>
    <recommendedName>
        <fullName evidence="4">Flowering-promoting factor 1-like protein 2</fullName>
    </recommendedName>
</protein>
<accession>A0ABP0WEJ9</accession>